<dbReference type="Proteomes" id="UP000593564">
    <property type="component" value="Unassembled WGS sequence"/>
</dbReference>
<dbReference type="GO" id="GO:0005794">
    <property type="term" value="C:Golgi apparatus"/>
    <property type="evidence" value="ECO:0007669"/>
    <property type="project" value="TreeGrafter"/>
</dbReference>
<gene>
    <name evidence="1" type="ORF">HYC85_025605</name>
</gene>
<reference evidence="2" key="1">
    <citation type="journal article" date="2020" name="Nat. Commun.">
        <title>Genome assembly of wild tea tree DASZ reveals pedigree and selection history of tea varieties.</title>
        <authorList>
            <person name="Zhang W."/>
            <person name="Zhang Y."/>
            <person name="Qiu H."/>
            <person name="Guo Y."/>
            <person name="Wan H."/>
            <person name="Zhang X."/>
            <person name="Scossa F."/>
            <person name="Alseekh S."/>
            <person name="Zhang Q."/>
            <person name="Wang P."/>
            <person name="Xu L."/>
            <person name="Schmidt M.H."/>
            <person name="Jia X."/>
            <person name="Li D."/>
            <person name="Zhu A."/>
            <person name="Guo F."/>
            <person name="Chen W."/>
            <person name="Ni D."/>
            <person name="Usadel B."/>
            <person name="Fernie A.R."/>
            <person name="Wen W."/>
        </authorList>
    </citation>
    <scope>NUCLEOTIDE SEQUENCE [LARGE SCALE GENOMIC DNA]</scope>
    <source>
        <strain evidence="2">cv. G240</strain>
    </source>
</reference>
<comment type="caution">
    <text evidence="1">The sequence shown here is derived from an EMBL/GenBank/DDBJ whole genome shotgun (WGS) entry which is preliminary data.</text>
</comment>
<dbReference type="AlphaFoldDB" id="A0A7J7GBH7"/>
<evidence type="ECO:0000313" key="2">
    <source>
        <dbReference type="Proteomes" id="UP000593564"/>
    </source>
</evidence>
<dbReference type="PANTHER" id="PTHR31469">
    <property type="entry name" value="OS07G0633600 PROTEIN"/>
    <property type="match status" value="1"/>
</dbReference>
<reference evidence="1 2" key="2">
    <citation type="submission" date="2020-07" db="EMBL/GenBank/DDBJ databases">
        <title>Genome assembly of wild tea tree DASZ reveals pedigree and selection history of tea varieties.</title>
        <authorList>
            <person name="Zhang W."/>
        </authorList>
    </citation>
    <scope>NUCLEOTIDE SEQUENCE [LARGE SCALE GENOMIC DNA]</scope>
    <source>
        <strain evidence="2">cv. G240</strain>
        <tissue evidence="1">Leaf</tissue>
    </source>
</reference>
<evidence type="ECO:0000313" key="1">
    <source>
        <dbReference type="EMBL" id="KAF5938099.1"/>
    </source>
</evidence>
<organism evidence="1 2">
    <name type="scientific">Camellia sinensis</name>
    <name type="common">Tea plant</name>
    <name type="synonym">Thea sinensis</name>
    <dbReference type="NCBI Taxonomy" id="4442"/>
    <lineage>
        <taxon>Eukaryota</taxon>
        <taxon>Viridiplantae</taxon>
        <taxon>Streptophyta</taxon>
        <taxon>Embryophyta</taxon>
        <taxon>Tracheophyta</taxon>
        <taxon>Spermatophyta</taxon>
        <taxon>Magnoliopsida</taxon>
        <taxon>eudicotyledons</taxon>
        <taxon>Gunneridae</taxon>
        <taxon>Pentapetalae</taxon>
        <taxon>asterids</taxon>
        <taxon>Ericales</taxon>
        <taxon>Theaceae</taxon>
        <taxon>Camellia</taxon>
    </lineage>
</organism>
<name>A0A7J7GBH7_CAMSI</name>
<dbReference type="PANTHER" id="PTHR31469:SF8">
    <property type="entry name" value="OS07G0641000 PROTEIN"/>
    <property type="match status" value="1"/>
</dbReference>
<proteinExistence type="predicted"/>
<sequence length="485" mass="53990">MAIRKTPKSKQKPRSGILILTVSIAVIAFLCLISSLNSTNGFSFSSTKNSDNLYYHRPYNSSEKYLFWGNRIDCPGKHCQSCEGLGHQESSLRCALEEAMFLQRTFVMPSRMCISPIHNKKGILYQSDNATSQERWAANSCAMDSLYDLELISNTVPVILDNSEAWHQALSTSMMLGSRGIAHVQGVSRADLKEKSRYSNILLINQTASPLSWFMECKDRNNRSAVMLSYSFLPSMVAKKLRDAAEKVLKSGCGCGCRNGGGSAVAGCKGRSVTVACVTGRYSTVTTAIAAATADTPVNLNHTAKAALTGGGNYHNRYVTALRNGCGRFLKPWLRIKALLGDYDAIHVRRGDKLKTRKDSFGIDKALHPHLDRDTRPEFILCRISKWVPPGRTLFIASNERTPGFFSPLGIRYKLAYSSNYSSILDRFIENNYQLFMIERLIIMGAKTIIKTFKQEETDLSLTDDPKKNTKSWQIPVYTMDGEGC</sequence>
<accession>A0A7J7GBH7</accession>
<keyword evidence="2" id="KW-1185">Reference proteome</keyword>
<protein>
    <recommendedName>
        <fullName evidence="3">O-fucosyltransferase family protein</fullName>
    </recommendedName>
</protein>
<dbReference type="EMBL" id="JACBKZ010000012">
    <property type="protein sequence ID" value="KAF5938099.1"/>
    <property type="molecule type" value="Genomic_DNA"/>
</dbReference>
<evidence type="ECO:0008006" key="3">
    <source>
        <dbReference type="Google" id="ProtNLM"/>
    </source>
</evidence>